<sequence length="195" mass="20983">MSHCSSFFFFHSISKRKMRLAMTRPTPNPRGVGTLTTGTVTVTVTVRLYIPPLPQITPAPMSNALGIVMDNQAPGHIVRTGENLPTASPKYFLPLHTGSRKTSPISNPIQCLCRNGDLSPAEHFTSSTSHQLISSDTVPRFCTSITNRSLISKPTAIGTALKKYNRAYDTTDGVSVLPGSSGCSHIIQSVLISNS</sequence>
<dbReference type="Proteomes" id="UP000001798">
    <property type="component" value="Chromosome 3"/>
</dbReference>
<dbReference type="EMBL" id="CP009807">
    <property type="protein sequence ID" value="ATZ48461.1"/>
    <property type="molecule type" value="Genomic_DNA"/>
</dbReference>
<reference evidence="1 2" key="3">
    <citation type="journal article" date="2017" name="Mol. Plant Pathol.">
        <title>A gapless genome sequence of the fungus Botrytis cinerea.</title>
        <authorList>
            <person name="Van Kan J.A."/>
            <person name="Stassen J.H."/>
            <person name="Mosbach A."/>
            <person name="Van Der Lee T.A."/>
            <person name="Faino L."/>
            <person name="Farmer A.D."/>
            <person name="Papasotiriou D.G."/>
            <person name="Zhou S."/>
            <person name="Seidl M.F."/>
            <person name="Cottam E."/>
            <person name="Edel D."/>
            <person name="Hahn M."/>
            <person name="Schwartz D.C."/>
            <person name="Dietrich R.A."/>
            <person name="Widdison S."/>
            <person name="Scalliet G."/>
        </authorList>
    </citation>
    <scope>NUCLEOTIDE SEQUENCE [LARGE SCALE GENOMIC DNA]</scope>
    <source>
        <strain evidence="1 2">B05.10</strain>
    </source>
</reference>
<dbReference type="VEuPathDB" id="FungiDB:Bcin03g06800"/>
<evidence type="ECO:0000313" key="1">
    <source>
        <dbReference type="EMBL" id="ATZ48461.1"/>
    </source>
</evidence>
<protein>
    <submittedName>
        <fullName evidence="1">Uncharacterized protein</fullName>
    </submittedName>
</protein>
<dbReference type="GeneID" id="36394046"/>
<reference evidence="1 2" key="2">
    <citation type="journal article" date="2012" name="Eukaryot. Cell">
        <title>Genome update of Botrytis cinerea strains B05.10 and T4.</title>
        <authorList>
            <person name="Staats M."/>
            <person name="van Kan J.A."/>
        </authorList>
    </citation>
    <scope>NUCLEOTIDE SEQUENCE [LARGE SCALE GENOMIC DNA]</scope>
    <source>
        <strain evidence="1 2">B05.10</strain>
    </source>
</reference>
<proteinExistence type="predicted"/>
<dbReference type="KEGG" id="bfu:BCIN_03g06800"/>
<accession>A0A384JDC6</accession>
<name>A0A384JDC6_BOTFB</name>
<dbReference type="RefSeq" id="XP_024547871.1">
    <property type="nucleotide sequence ID" value="XM_024692097.1"/>
</dbReference>
<dbReference type="AlphaFoldDB" id="A0A384JDC6"/>
<gene>
    <name evidence="1" type="ORF">BCIN_03g06800</name>
</gene>
<evidence type="ECO:0000313" key="2">
    <source>
        <dbReference type="Proteomes" id="UP000001798"/>
    </source>
</evidence>
<organism evidence="1 2">
    <name type="scientific">Botryotinia fuckeliana (strain B05.10)</name>
    <name type="common">Noble rot fungus</name>
    <name type="synonym">Botrytis cinerea</name>
    <dbReference type="NCBI Taxonomy" id="332648"/>
    <lineage>
        <taxon>Eukaryota</taxon>
        <taxon>Fungi</taxon>
        <taxon>Dikarya</taxon>
        <taxon>Ascomycota</taxon>
        <taxon>Pezizomycotina</taxon>
        <taxon>Leotiomycetes</taxon>
        <taxon>Helotiales</taxon>
        <taxon>Sclerotiniaceae</taxon>
        <taxon>Botrytis</taxon>
    </lineage>
</organism>
<reference evidence="1 2" key="1">
    <citation type="journal article" date="2011" name="PLoS Genet.">
        <title>Genomic analysis of the necrotrophic fungal pathogens Sclerotinia sclerotiorum and Botrytis cinerea.</title>
        <authorList>
            <person name="Amselem J."/>
            <person name="Cuomo C.A."/>
            <person name="van Kan J.A."/>
            <person name="Viaud M."/>
            <person name="Benito E.P."/>
            <person name="Couloux A."/>
            <person name="Coutinho P.M."/>
            <person name="de Vries R.P."/>
            <person name="Dyer P.S."/>
            <person name="Fillinger S."/>
            <person name="Fournier E."/>
            <person name="Gout L."/>
            <person name="Hahn M."/>
            <person name="Kohn L."/>
            <person name="Lapalu N."/>
            <person name="Plummer K.M."/>
            <person name="Pradier J.M."/>
            <person name="Quevillon E."/>
            <person name="Sharon A."/>
            <person name="Simon A."/>
            <person name="ten Have A."/>
            <person name="Tudzynski B."/>
            <person name="Tudzynski P."/>
            <person name="Wincker P."/>
            <person name="Andrew M."/>
            <person name="Anthouard V."/>
            <person name="Beever R.E."/>
            <person name="Beffa R."/>
            <person name="Benoit I."/>
            <person name="Bouzid O."/>
            <person name="Brault B."/>
            <person name="Chen Z."/>
            <person name="Choquer M."/>
            <person name="Collemare J."/>
            <person name="Cotton P."/>
            <person name="Danchin E.G."/>
            <person name="Da Silva C."/>
            <person name="Gautier A."/>
            <person name="Giraud C."/>
            <person name="Giraud T."/>
            <person name="Gonzalez C."/>
            <person name="Grossetete S."/>
            <person name="Guldener U."/>
            <person name="Henrissat B."/>
            <person name="Howlett B.J."/>
            <person name="Kodira C."/>
            <person name="Kretschmer M."/>
            <person name="Lappartient A."/>
            <person name="Leroch M."/>
            <person name="Levis C."/>
            <person name="Mauceli E."/>
            <person name="Neuveglise C."/>
            <person name="Oeser B."/>
            <person name="Pearson M."/>
            <person name="Poulain J."/>
            <person name="Poussereau N."/>
            <person name="Quesneville H."/>
            <person name="Rascle C."/>
            <person name="Schumacher J."/>
            <person name="Segurens B."/>
            <person name="Sexton A."/>
            <person name="Silva E."/>
            <person name="Sirven C."/>
            <person name="Soanes D.M."/>
            <person name="Talbot N.J."/>
            <person name="Templeton M."/>
            <person name="Yandava C."/>
            <person name="Yarden O."/>
            <person name="Zeng Q."/>
            <person name="Rollins J.A."/>
            <person name="Lebrun M.H."/>
            <person name="Dickman M."/>
        </authorList>
    </citation>
    <scope>NUCLEOTIDE SEQUENCE [LARGE SCALE GENOMIC DNA]</scope>
    <source>
        <strain evidence="1 2">B05.10</strain>
    </source>
</reference>
<keyword evidence="2" id="KW-1185">Reference proteome</keyword>